<dbReference type="OrthoDB" id="1189415at2759"/>
<sequence>SLLDSDLPYSILTTLRHQIKGGARTAQIPHTLSIALNWHTKSVTLYNGLELM</sequence>
<evidence type="ECO:0000313" key="1">
    <source>
        <dbReference type="EMBL" id="CAA3009720.1"/>
    </source>
</evidence>
<reference evidence="1 2" key="1">
    <citation type="submission" date="2019-12" db="EMBL/GenBank/DDBJ databases">
        <authorList>
            <person name="Alioto T."/>
            <person name="Alioto T."/>
            <person name="Gomez Garrido J."/>
        </authorList>
    </citation>
    <scope>NUCLEOTIDE SEQUENCE [LARGE SCALE GENOMIC DNA]</scope>
</reference>
<feature type="non-terminal residue" evidence="1">
    <location>
        <position position="1"/>
    </location>
</feature>
<protein>
    <submittedName>
        <fullName evidence="1">Uncharacterized protein</fullName>
    </submittedName>
</protein>
<dbReference type="AlphaFoldDB" id="A0A8S0U025"/>
<proteinExistence type="predicted"/>
<feature type="non-terminal residue" evidence="1">
    <location>
        <position position="52"/>
    </location>
</feature>
<accession>A0A8S0U025</accession>
<gene>
    <name evidence="1" type="ORF">OLEA9_A115291</name>
</gene>
<dbReference type="EMBL" id="CACTIH010007325">
    <property type="protein sequence ID" value="CAA3009720.1"/>
    <property type="molecule type" value="Genomic_DNA"/>
</dbReference>
<organism evidence="1 2">
    <name type="scientific">Olea europaea subsp. europaea</name>
    <dbReference type="NCBI Taxonomy" id="158383"/>
    <lineage>
        <taxon>Eukaryota</taxon>
        <taxon>Viridiplantae</taxon>
        <taxon>Streptophyta</taxon>
        <taxon>Embryophyta</taxon>
        <taxon>Tracheophyta</taxon>
        <taxon>Spermatophyta</taxon>
        <taxon>Magnoliopsida</taxon>
        <taxon>eudicotyledons</taxon>
        <taxon>Gunneridae</taxon>
        <taxon>Pentapetalae</taxon>
        <taxon>asterids</taxon>
        <taxon>lamiids</taxon>
        <taxon>Lamiales</taxon>
        <taxon>Oleaceae</taxon>
        <taxon>Oleeae</taxon>
        <taxon>Olea</taxon>
    </lineage>
</organism>
<dbReference type="Proteomes" id="UP000594638">
    <property type="component" value="Unassembled WGS sequence"/>
</dbReference>
<evidence type="ECO:0000313" key="2">
    <source>
        <dbReference type="Proteomes" id="UP000594638"/>
    </source>
</evidence>
<name>A0A8S0U025_OLEEU</name>
<keyword evidence="2" id="KW-1185">Reference proteome</keyword>
<comment type="caution">
    <text evidence="1">The sequence shown here is derived from an EMBL/GenBank/DDBJ whole genome shotgun (WGS) entry which is preliminary data.</text>
</comment>
<dbReference type="Gramene" id="OE9A115291T1">
    <property type="protein sequence ID" value="OE9A115291C1"/>
    <property type="gene ID" value="OE9A115291"/>
</dbReference>